<evidence type="ECO:0000313" key="2">
    <source>
        <dbReference type="EMBL" id="GAA1494229.1"/>
    </source>
</evidence>
<keyword evidence="3" id="KW-1185">Reference proteome</keyword>
<sequence length="404" mass="40110">MTVRRSAGGRAAAALAVSALASLSGLLVAVAVARTSSTVDTGKYGIATSALLLVTALARSAVTDPLVADAGRTPSGTRSLGRASLIGVSGAVVLLGVGTTTVSEDLLIAAVAAHGLTVRECVRAVLVAIGSARTAVVLEATWAAASAVAFLGTLAGAWGGSVAFALWAGSGAVLGYVAAARTGSDLVPVWSRTPVPGERSVAFASDTLIGSGVVQLVTWIATAIGGLSIAAALRGAGTLAGPVTVGLSAARAVLIPRTLRHLESTGGVRGLVVDTALMTALALPALTALSFIPDPIGRALLGDTWRLVAPILPLTALELLFQLVAAVPESAHRALGRGGRIVAVRSGSAVVRIPVVVLAALSGLDAVVAAAAVVTMLSATAWWVSLATMSRPTPSHRVLPDVAT</sequence>
<feature type="transmembrane region" description="Helical" evidence="1">
    <location>
        <begin position="12"/>
        <end position="32"/>
    </location>
</feature>
<name>A0ABN1ZES1_9MICO</name>
<gene>
    <name evidence="2" type="ORF">GCM10009627_25750</name>
</gene>
<proteinExistence type="predicted"/>
<feature type="transmembrane region" description="Helical" evidence="1">
    <location>
        <begin position="271"/>
        <end position="292"/>
    </location>
</feature>
<accession>A0ABN1ZES1</accession>
<dbReference type="Proteomes" id="UP001501742">
    <property type="component" value="Unassembled WGS sequence"/>
</dbReference>
<feature type="transmembrane region" description="Helical" evidence="1">
    <location>
        <begin position="83"/>
        <end position="100"/>
    </location>
</feature>
<evidence type="ECO:0000256" key="1">
    <source>
        <dbReference type="SAM" id="Phobius"/>
    </source>
</evidence>
<organism evidence="2 3">
    <name type="scientific">Curtobacterium herbarum</name>
    <dbReference type="NCBI Taxonomy" id="150122"/>
    <lineage>
        <taxon>Bacteria</taxon>
        <taxon>Bacillati</taxon>
        <taxon>Actinomycetota</taxon>
        <taxon>Actinomycetes</taxon>
        <taxon>Micrococcales</taxon>
        <taxon>Microbacteriaceae</taxon>
        <taxon>Curtobacterium</taxon>
    </lineage>
</organism>
<dbReference type="RefSeq" id="WP_204609689.1">
    <property type="nucleotide sequence ID" value="NZ_BAAAJX010000015.1"/>
</dbReference>
<keyword evidence="1" id="KW-0472">Membrane</keyword>
<feature type="transmembrane region" description="Helical" evidence="1">
    <location>
        <begin position="239"/>
        <end position="259"/>
    </location>
</feature>
<evidence type="ECO:0000313" key="3">
    <source>
        <dbReference type="Proteomes" id="UP001501742"/>
    </source>
</evidence>
<dbReference type="EMBL" id="BAAAJX010000015">
    <property type="protein sequence ID" value="GAA1494229.1"/>
    <property type="molecule type" value="Genomic_DNA"/>
</dbReference>
<feature type="transmembrane region" description="Helical" evidence="1">
    <location>
        <begin position="304"/>
        <end position="327"/>
    </location>
</feature>
<keyword evidence="1" id="KW-1133">Transmembrane helix</keyword>
<evidence type="ECO:0008006" key="4">
    <source>
        <dbReference type="Google" id="ProtNLM"/>
    </source>
</evidence>
<keyword evidence="1" id="KW-0812">Transmembrane</keyword>
<feature type="transmembrane region" description="Helical" evidence="1">
    <location>
        <begin position="136"/>
        <end position="158"/>
    </location>
</feature>
<reference evidence="2 3" key="1">
    <citation type="journal article" date="2019" name="Int. J. Syst. Evol. Microbiol.">
        <title>The Global Catalogue of Microorganisms (GCM) 10K type strain sequencing project: providing services to taxonomists for standard genome sequencing and annotation.</title>
        <authorList>
            <consortium name="The Broad Institute Genomics Platform"/>
            <consortium name="The Broad Institute Genome Sequencing Center for Infectious Disease"/>
            <person name="Wu L."/>
            <person name="Ma J."/>
        </authorList>
    </citation>
    <scope>NUCLEOTIDE SEQUENCE [LARGE SCALE GENOMIC DNA]</scope>
    <source>
        <strain evidence="2 3">JCM 12140</strain>
    </source>
</reference>
<feature type="transmembrane region" description="Helical" evidence="1">
    <location>
        <begin position="164"/>
        <end position="187"/>
    </location>
</feature>
<comment type="caution">
    <text evidence="2">The sequence shown here is derived from an EMBL/GenBank/DDBJ whole genome shotgun (WGS) entry which is preliminary data.</text>
</comment>
<feature type="transmembrane region" description="Helical" evidence="1">
    <location>
        <begin position="367"/>
        <end position="387"/>
    </location>
</feature>
<protein>
    <recommendedName>
        <fullName evidence="4">Polysaccharide biosynthesis protein</fullName>
    </recommendedName>
</protein>
<feature type="transmembrane region" description="Helical" evidence="1">
    <location>
        <begin position="208"/>
        <end position="233"/>
    </location>
</feature>
<feature type="transmembrane region" description="Helical" evidence="1">
    <location>
        <begin position="44"/>
        <end position="62"/>
    </location>
</feature>